<name>A0ACB8TXF9_9APHY</name>
<keyword evidence="1" id="KW-0378">Hydrolase</keyword>
<keyword evidence="1" id="KW-0645">Protease</keyword>
<evidence type="ECO:0000313" key="1">
    <source>
        <dbReference type="EMBL" id="KAI0086737.1"/>
    </source>
</evidence>
<evidence type="ECO:0000313" key="2">
    <source>
        <dbReference type="Proteomes" id="UP001055072"/>
    </source>
</evidence>
<sequence>MRLFRSPRYNMVLHFALLVALNGLLLATAAAAPDTFNIRRVVPQRSIDIQNAQIIPQASFVSSFSSKVPRRAAKKRALLELRRSASKTSTIIGTDDNEEYATSITVGGQNFEVIDDTGSSDLFLPQVGFQCFSLSDASVPEADCFFCTAGFDPAKSRTFKPFNNMNFNITFADQEFLTGGVGFDTVSIGGLSVAQQEFGVVTKAAWNGDGVTSGLVGFAFPGLTSVFNGSNPDLDVPGGQVVYQPFFFKAVEDELVQPFFSVTLDRGSVAARTNSTLDPHLGFLALGGIPPVAVTGTSATVPIQGFSISSGASELFFYDVDVDKYTFPGSAGINLTGSSAILDTGTTLNLLPTPVANAYNAAFDPPGQLDPGSGLFLVDCSLLTKATNGNSKGIPPFSVVIGGKVFQVDGRDNVLPAGTDENGNEVCISGVQDGGPAEDGNIFILGDVFLHNVVSTFDVQRETITLHERAKY</sequence>
<organism evidence="1 2">
    <name type="scientific">Irpex rosettiformis</name>
    <dbReference type="NCBI Taxonomy" id="378272"/>
    <lineage>
        <taxon>Eukaryota</taxon>
        <taxon>Fungi</taxon>
        <taxon>Dikarya</taxon>
        <taxon>Basidiomycota</taxon>
        <taxon>Agaricomycotina</taxon>
        <taxon>Agaricomycetes</taxon>
        <taxon>Polyporales</taxon>
        <taxon>Irpicaceae</taxon>
        <taxon>Irpex</taxon>
    </lineage>
</organism>
<proteinExistence type="predicted"/>
<keyword evidence="2" id="KW-1185">Reference proteome</keyword>
<gene>
    <name evidence="1" type="ORF">BDY19DRAFT_958350</name>
</gene>
<dbReference type="EMBL" id="MU274921">
    <property type="protein sequence ID" value="KAI0086737.1"/>
    <property type="molecule type" value="Genomic_DNA"/>
</dbReference>
<accession>A0ACB8TXF9</accession>
<reference evidence="1" key="1">
    <citation type="journal article" date="2021" name="Environ. Microbiol.">
        <title>Gene family expansions and transcriptome signatures uncover fungal adaptations to wood decay.</title>
        <authorList>
            <person name="Hage H."/>
            <person name="Miyauchi S."/>
            <person name="Viragh M."/>
            <person name="Drula E."/>
            <person name="Min B."/>
            <person name="Chaduli D."/>
            <person name="Navarro D."/>
            <person name="Favel A."/>
            <person name="Norest M."/>
            <person name="Lesage-Meessen L."/>
            <person name="Balint B."/>
            <person name="Merenyi Z."/>
            <person name="de Eugenio L."/>
            <person name="Morin E."/>
            <person name="Martinez A.T."/>
            <person name="Baldrian P."/>
            <person name="Stursova M."/>
            <person name="Martinez M.J."/>
            <person name="Novotny C."/>
            <person name="Magnuson J.K."/>
            <person name="Spatafora J.W."/>
            <person name="Maurice S."/>
            <person name="Pangilinan J."/>
            <person name="Andreopoulos W."/>
            <person name="LaButti K."/>
            <person name="Hundley H."/>
            <person name="Na H."/>
            <person name="Kuo A."/>
            <person name="Barry K."/>
            <person name="Lipzen A."/>
            <person name="Henrissat B."/>
            <person name="Riley R."/>
            <person name="Ahrendt S."/>
            <person name="Nagy L.G."/>
            <person name="Grigoriev I.V."/>
            <person name="Martin F."/>
            <person name="Rosso M.N."/>
        </authorList>
    </citation>
    <scope>NUCLEOTIDE SEQUENCE</scope>
    <source>
        <strain evidence="1">CBS 384.51</strain>
    </source>
</reference>
<dbReference type="Proteomes" id="UP001055072">
    <property type="component" value="Unassembled WGS sequence"/>
</dbReference>
<protein>
    <submittedName>
        <fullName evidence="1">Acid protease</fullName>
    </submittedName>
</protein>
<comment type="caution">
    <text evidence="1">The sequence shown here is derived from an EMBL/GenBank/DDBJ whole genome shotgun (WGS) entry which is preliminary data.</text>
</comment>